<dbReference type="InterPro" id="IPR027385">
    <property type="entry name" value="Beta-barrel_OMP"/>
</dbReference>
<evidence type="ECO:0000256" key="6">
    <source>
        <dbReference type="SAM" id="SignalP"/>
    </source>
</evidence>
<dbReference type="PANTHER" id="PTHR34001">
    <property type="entry name" value="BLL7405 PROTEIN"/>
    <property type="match status" value="1"/>
</dbReference>
<evidence type="ECO:0000313" key="9">
    <source>
        <dbReference type="Proteomes" id="UP000633219"/>
    </source>
</evidence>
<dbReference type="SUPFAM" id="SSF56925">
    <property type="entry name" value="OMPA-like"/>
    <property type="match status" value="1"/>
</dbReference>
<keyword evidence="4" id="KW-0998">Cell outer membrane</keyword>
<dbReference type="GO" id="GO:0009279">
    <property type="term" value="C:cell outer membrane"/>
    <property type="evidence" value="ECO:0007669"/>
    <property type="project" value="UniProtKB-SubCell"/>
</dbReference>
<dbReference type="InterPro" id="IPR051692">
    <property type="entry name" value="OMP-like"/>
</dbReference>
<organism evidence="8 9">
    <name type="scientific">Rhizobium setariae</name>
    <dbReference type="NCBI Taxonomy" id="2801340"/>
    <lineage>
        <taxon>Bacteria</taxon>
        <taxon>Pseudomonadati</taxon>
        <taxon>Pseudomonadota</taxon>
        <taxon>Alphaproteobacteria</taxon>
        <taxon>Hyphomicrobiales</taxon>
        <taxon>Rhizobiaceae</taxon>
        <taxon>Rhizobium/Agrobacterium group</taxon>
        <taxon>Rhizobium</taxon>
    </lineage>
</organism>
<feature type="chain" id="PRO_5037244707" evidence="6">
    <location>
        <begin position="21"/>
        <end position="211"/>
    </location>
</feature>
<keyword evidence="9" id="KW-1185">Reference proteome</keyword>
<accession>A0A936YVN9</accession>
<gene>
    <name evidence="8" type="ORF">JJB09_17695</name>
</gene>
<proteinExistence type="inferred from homology"/>
<protein>
    <submittedName>
        <fullName evidence="8">Porin family protein</fullName>
    </submittedName>
</protein>
<evidence type="ECO:0000256" key="3">
    <source>
        <dbReference type="ARBA" id="ARBA00023136"/>
    </source>
</evidence>
<evidence type="ECO:0000256" key="2">
    <source>
        <dbReference type="ARBA" id="ARBA00022729"/>
    </source>
</evidence>
<dbReference type="InterPro" id="IPR011250">
    <property type="entry name" value="OMP/PagP_B-barrel"/>
</dbReference>
<reference evidence="8" key="1">
    <citation type="submission" date="2021-01" db="EMBL/GenBank/DDBJ databases">
        <title>Rhizobium sp. strain KVB221 16S ribosomal RNA gene Genome sequencing and assembly.</title>
        <authorList>
            <person name="Kang M."/>
        </authorList>
    </citation>
    <scope>NUCLEOTIDE SEQUENCE</scope>
    <source>
        <strain evidence="8">KVB221</strain>
    </source>
</reference>
<sequence>MKKVVLISALLAGVSSAAFAADVVTPEPVAPEVVEVAPISSWDGAYIGAFGGAGWLDGDYDFGTSSHSRTSGGGVIGKFGGYNYQFDNNFVLGIEGDVSYNWNDKDINGTDVGTDWAGSVRARAGYAWDDALIYGAAGWTTARGFVDPNNGGKKTKALQGYTLGAGVDYKFTQNIFARAEYRFNDYGSEKIGGVNFDARQHQVLFGVGYKF</sequence>
<dbReference type="Pfam" id="PF13505">
    <property type="entry name" value="OMP_b-brl"/>
    <property type="match status" value="1"/>
</dbReference>
<comment type="caution">
    <text evidence="8">The sequence shown here is derived from an EMBL/GenBank/DDBJ whole genome shotgun (WGS) entry which is preliminary data.</text>
</comment>
<feature type="signal peptide" evidence="6">
    <location>
        <begin position="1"/>
        <end position="20"/>
    </location>
</feature>
<dbReference type="Gene3D" id="2.40.160.20">
    <property type="match status" value="1"/>
</dbReference>
<evidence type="ECO:0000313" key="8">
    <source>
        <dbReference type="EMBL" id="MBL0373860.1"/>
    </source>
</evidence>
<dbReference type="EMBL" id="JAEQNC010000010">
    <property type="protein sequence ID" value="MBL0373860.1"/>
    <property type="molecule type" value="Genomic_DNA"/>
</dbReference>
<dbReference type="PANTHER" id="PTHR34001:SF3">
    <property type="entry name" value="BLL7405 PROTEIN"/>
    <property type="match status" value="1"/>
</dbReference>
<evidence type="ECO:0000256" key="1">
    <source>
        <dbReference type="ARBA" id="ARBA00004442"/>
    </source>
</evidence>
<dbReference type="AlphaFoldDB" id="A0A936YVN9"/>
<name>A0A936YVN9_9HYPH</name>
<evidence type="ECO:0000259" key="7">
    <source>
        <dbReference type="Pfam" id="PF13505"/>
    </source>
</evidence>
<dbReference type="RefSeq" id="WP_201661125.1">
    <property type="nucleotide sequence ID" value="NZ_JAEQNC010000010.1"/>
</dbReference>
<evidence type="ECO:0000256" key="4">
    <source>
        <dbReference type="ARBA" id="ARBA00023237"/>
    </source>
</evidence>
<dbReference type="Proteomes" id="UP000633219">
    <property type="component" value="Unassembled WGS sequence"/>
</dbReference>
<feature type="domain" description="Outer membrane protein beta-barrel" evidence="7">
    <location>
        <begin position="9"/>
        <end position="211"/>
    </location>
</feature>
<keyword evidence="2 6" id="KW-0732">Signal</keyword>
<comment type="similarity">
    <text evidence="5">Belongs to the Omp25/RopB family.</text>
</comment>
<keyword evidence="3" id="KW-0472">Membrane</keyword>
<evidence type="ECO:0000256" key="5">
    <source>
        <dbReference type="ARBA" id="ARBA00038306"/>
    </source>
</evidence>
<comment type="subcellular location">
    <subcellularLocation>
        <location evidence="1">Cell outer membrane</location>
    </subcellularLocation>
</comment>